<dbReference type="OrthoDB" id="2972047at2759"/>
<evidence type="ECO:0000313" key="2">
    <source>
        <dbReference type="EMBL" id="PPQ79107.1"/>
    </source>
</evidence>
<accession>A0A409WKS0</accession>
<dbReference type="AlphaFoldDB" id="A0A409WKS0"/>
<keyword evidence="3" id="KW-1185">Reference proteome</keyword>
<organism evidence="2 3">
    <name type="scientific">Psilocybe cyanescens</name>
    <dbReference type="NCBI Taxonomy" id="93625"/>
    <lineage>
        <taxon>Eukaryota</taxon>
        <taxon>Fungi</taxon>
        <taxon>Dikarya</taxon>
        <taxon>Basidiomycota</taxon>
        <taxon>Agaricomycotina</taxon>
        <taxon>Agaricomycetes</taxon>
        <taxon>Agaricomycetidae</taxon>
        <taxon>Agaricales</taxon>
        <taxon>Agaricineae</taxon>
        <taxon>Strophariaceae</taxon>
        <taxon>Psilocybe</taxon>
    </lineage>
</organism>
<evidence type="ECO:0008006" key="4">
    <source>
        <dbReference type="Google" id="ProtNLM"/>
    </source>
</evidence>
<dbReference type="EMBL" id="NHYD01003393">
    <property type="protein sequence ID" value="PPQ79107.1"/>
    <property type="molecule type" value="Genomic_DNA"/>
</dbReference>
<name>A0A409WKS0_PSICY</name>
<comment type="caution">
    <text evidence="2">The sequence shown here is derived from an EMBL/GenBank/DDBJ whole genome shotgun (WGS) entry which is preliminary data.</text>
</comment>
<gene>
    <name evidence="2" type="ORF">CVT25_002899</name>
</gene>
<dbReference type="Proteomes" id="UP000283269">
    <property type="component" value="Unassembled WGS sequence"/>
</dbReference>
<sequence length="149" mass="15878">MFSYSKIFTLSFIAISGALTASAAPASQTEFCFYPTPGNYSFESVAFTGELVGVGQGFVPVIEKAPPQGNLGVWTLTNADQGGYHIMNVELGQSVTTVHLTESIKAVDADQLWTTVPGTRDGDAQQGVANMEMLPANGSNEQRFLLHSL</sequence>
<evidence type="ECO:0000256" key="1">
    <source>
        <dbReference type="SAM" id="SignalP"/>
    </source>
</evidence>
<keyword evidence="1" id="KW-0732">Signal</keyword>
<protein>
    <recommendedName>
        <fullName evidence="4">Ricin B lectin domain-containing protein</fullName>
    </recommendedName>
</protein>
<dbReference type="InParanoid" id="A0A409WKS0"/>
<reference evidence="2 3" key="1">
    <citation type="journal article" date="2018" name="Evol. Lett.">
        <title>Horizontal gene cluster transfer increased hallucinogenic mushroom diversity.</title>
        <authorList>
            <person name="Reynolds H.T."/>
            <person name="Vijayakumar V."/>
            <person name="Gluck-Thaler E."/>
            <person name="Korotkin H.B."/>
            <person name="Matheny P.B."/>
            <person name="Slot J.C."/>
        </authorList>
    </citation>
    <scope>NUCLEOTIDE SEQUENCE [LARGE SCALE GENOMIC DNA]</scope>
    <source>
        <strain evidence="2 3">2631</strain>
    </source>
</reference>
<evidence type="ECO:0000313" key="3">
    <source>
        <dbReference type="Proteomes" id="UP000283269"/>
    </source>
</evidence>
<feature type="chain" id="PRO_5018996317" description="Ricin B lectin domain-containing protein" evidence="1">
    <location>
        <begin position="24"/>
        <end position="149"/>
    </location>
</feature>
<proteinExistence type="predicted"/>
<feature type="signal peptide" evidence="1">
    <location>
        <begin position="1"/>
        <end position="23"/>
    </location>
</feature>